<gene>
    <name evidence="1" type="ORF">TELCIR_24733</name>
</gene>
<dbReference type="Proteomes" id="UP000230423">
    <property type="component" value="Unassembled WGS sequence"/>
</dbReference>
<evidence type="ECO:0000313" key="2">
    <source>
        <dbReference type="Proteomes" id="UP000230423"/>
    </source>
</evidence>
<organism evidence="1 2">
    <name type="scientific">Teladorsagia circumcincta</name>
    <name type="common">Brown stomach worm</name>
    <name type="synonym">Ostertagia circumcincta</name>
    <dbReference type="NCBI Taxonomy" id="45464"/>
    <lineage>
        <taxon>Eukaryota</taxon>
        <taxon>Metazoa</taxon>
        <taxon>Ecdysozoa</taxon>
        <taxon>Nematoda</taxon>
        <taxon>Chromadorea</taxon>
        <taxon>Rhabditida</taxon>
        <taxon>Rhabditina</taxon>
        <taxon>Rhabditomorpha</taxon>
        <taxon>Strongyloidea</taxon>
        <taxon>Trichostrongylidae</taxon>
        <taxon>Teladorsagia</taxon>
    </lineage>
</organism>
<dbReference type="EMBL" id="KZ404401">
    <property type="protein sequence ID" value="PIO53916.1"/>
    <property type="molecule type" value="Genomic_DNA"/>
</dbReference>
<protein>
    <recommendedName>
        <fullName evidence="3">Ankyrin repeat protein</fullName>
    </recommendedName>
</protein>
<name>A0A2G9T7G2_TELCI</name>
<evidence type="ECO:0000313" key="1">
    <source>
        <dbReference type="EMBL" id="PIO53916.1"/>
    </source>
</evidence>
<sequence length="61" mass="7161">MTDPKQRKERMFMIYMHIQWTERAVMSPQSKIEGIHRAIKEGDLEKVKSLMASKKLAIGEK</sequence>
<accession>A0A2G9T7G2</accession>
<dbReference type="AlphaFoldDB" id="A0A2G9T7G2"/>
<reference evidence="1 2" key="1">
    <citation type="submission" date="2015-09" db="EMBL/GenBank/DDBJ databases">
        <title>Draft genome of the parasitic nematode Teladorsagia circumcincta isolate WARC Sus (inbred).</title>
        <authorList>
            <person name="Mitreva M."/>
        </authorList>
    </citation>
    <scope>NUCLEOTIDE SEQUENCE [LARGE SCALE GENOMIC DNA]</scope>
    <source>
        <strain evidence="1 2">S</strain>
    </source>
</reference>
<proteinExistence type="predicted"/>
<keyword evidence="2" id="KW-1185">Reference proteome</keyword>
<evidence type="ECO:0008006" key="3">
    <source>
        <dbReference type="Google" id="ProtNLM"/>
    </source>
</evidence>